<dbReference type="GO" id="GO:0016798">
    <property type="term" value="F:hydrolase activity, acting on glycosyl bonds"/>
    <property type="evidence" value="ECO:0007669"/>
    <property type="project" value="UniProtKB-KW"/>
</dbReference>
<dbReference type="Proteomes" id="UP000008851">
    <property type="component" value="Chromosome"/>
</dbReference>
<keyword evidence="4" id="KW-0119">Carbohydrate metabolism</keyword>
<dbReference type="EMBL" id="CP003057">
    <property type="protein sequence ID" value="AEQ97465.1"/>
    <property type="molecule type" value="Genomic_DNA"/>
</dbReference>
<reference evidence="4 5" key="1">
    <citation type="journal article" date="2011" name="J. Bacteriol.">
        <title>Two new complete genome sequences offer insight into host and tissue specificity of plant pathogenic Xanthomonas spp.</title>
        <authorList>
            <person name="Bogdanove A.J."/>
            <person name="Koebnik R."/>
            <person name="Lu H."/>
            <person name="Furutani A."/>
            <person name="Angiuoli S.V."/>
            <person name="Patil P.B."/>
            <person name="Van Sluys M.A."/>
            <person name="Ryan R.P."/>
            <person name="Meyer D.F."/>
            <person name="Han S.W."/>
            <person name="Aparna G."/>
            <person name="Rajaram M."/>
            <person name="Delcher A.L."/>
            <person name="Phillippy A.M."/>
            <person name="Puiu D."/>
            <person name="Schatz M.C."/>
            <person name="Shumway M."/>
            <person name="Sommer D.D."/>
            <person name="Trapnell C."/>
            <person name="Benahmed F."/>
            <person name="Dimitrov G."/>
            <person name="Madupu R."/>
            <person name="Radune D."/>
            <person name="Sullivan S."/>
            <person name="Jha G."/>
            <person name="Ishihara H."/>
            <person name="Lee S.W."/>
            <person name="Pandey A."/>
            <person name="Sharma V."/>
            <person name="Sriariyanun M."/>
            <person name="Szurek B."/>
            <person name="Vera-Cruz C.M."/>
            <person name="Dorman K.S."/>
            <person name="Ronald P.C."/>
            <person name="Verdier V."/>
            <person name="Dow J.M."/>
            <person name="Sonti R.V."/>
            <person name="Tsuge S."/>
            <person name="Brendel V.P."/>
            <person name="Rabinowicz P.D."/>
            <person name="Leach J.E."/>
            <person name="White F.F."/>
            <person name="Salzberg S.L."/>
        </authorList>
    </citation>
    <scope>NUCLEOTIDE SEQUENCE [LARGE SCALE GENOMIC DNA]</scope>
    <source>
        <strain evidence="4 5">BLS256</strain>
    </source>
</reference>
<dbReference type="GO" id="GO:0045493">
    <property type="term" value="P:xylan catabolic process"/>
    <property type="evidence" value="ECO:0007669"/>
    <property type="project" value="UniProtKB-KW"/>
</dbReference>
<dbReference type="KEGG" id="xor:XOC_3371"/>
<dbReference type="HOGENOM" id="CLU_012494_5_1_6"/>
<dbReference type="SUPFAM" id="SSF53474">
    <property type="entry name" value="alpha/beta-Hydrolases"/>
    <property type="match status" value="1"/>
</dbReference>
<evidence type="ECO:0000313" key="5">
    <source>
        <dbReference type="Proteomes" id="UP000008851"/>
    </source>
</evidence>
<dbReference type="PANTHER" id="PTHR48081">
    <property type="entry name" value="AB HYDROLASE SUPERFAMILY PROTEIN C4A8.06C"/>
    <property type="match status" value="1"/>
</dbReference>
<evidence type="ECO:0000259" key="3">
    <source>
        <dbReference type="Pfam" id="PF20434"/>
    </source>
</evidence>
<sequence>MHIRLCHWCMAVALLLVHGLAPARAWQPAPGQVEIPLWPHAVPDALRHPKPESVGTGEGRYPWTKVSDVSRPTMTVYAPKGHNTGAAVLVFPGDGYQVLVMDLEGTEICDWLTARGITCVLLKYRVPNSGPTSVNDRRCYPKVQTALQDAQRALGMVRAQADQLAVDPHKIGVLGFSAGGHLMAAIRTYFATRTYPPVDATDRVSCRPDFAIAVYPGHVWAHEDEDDDTRDPTHLDLRPDIRVVTDTPPTFLLQAQDDHVDGVSQVLAYYVALNHAEVPVEMHVYAQGGRAFGLRAKGLPIAQWPQLGETWLHTIGVLH</sequence>
<dbReference type="Gene3D" id="3.40.50.1820">
    <property type="entry name" value="alpha/beta hydrolase"/>
    <property type="match status" value="1"/>
</dbReference>
<proteinExistence type="predicted"/>
<feature type="domain" description="BD-FAE-like" evidence="3">
    <location>
        <begin position="145"/>
        <end position="184"/>
    </location>
</feature>
<evidence type="ECO:0000256" key="2">
    <source>
        <dbReference type="SAM" id="SignalP"/>
    </source>
</evidence>
<accession>G7TCU8</accession>
<dbReference type="eggNOG" id="COG0657">
    <property type="taxonomic scope" value="Bacteria"/>
</dbReference>
<keyword evidence="1 4" id="KW-0378">Hydrolase</keyword>
<keyword evidence="4" id="KW-0624">Polysaccharide degradation</keyword>
<name>G7TCU8_XANOB</name>
<keyword evidence="4" id="KW-0326">Glycosidase</keyword>
<gene>
    <name evidence="4" type="ORF">XOC_3371</name>
</gene>
<evidence type="ECO:0000256" key="1">
    <source>
        <dbReference type="ARBA" id="ARBA00022801"/>
    </source>
</evidence>
<dbReference type="Pfam" id="PF20434">
    <property type="entry name" value="BD-FAE"/>
    <property type="match status" value="1"/>
</dbReference>
<keyword evidence="2" id="KW-0732">Signal</keyword>
<dbReference type="InterPro" id="IPR029058">
    <property type="entry name" value="AB_hydrolase_fold"/>
</dbReference>
<organism evidence="4 5">
    <name type="scientific">Xanthomonas oryzae pv. oryzicola (strain BLS256)</name>
    <dbReference type="NCBI Taxonomy" id="383407"/>
    <lineage>
        <taxon>Bacteria</taxon>
        <taxon>Pseudomonadati</taxon>
        <taxon>Pseudomonadota</taxon>
        <taxon>Gammaproteobacteria</taxon>
        <taxon>Lysobacterales</taxon>
        <taxon>Lysobacteraceae</taxon>
        <taxon>Xanthomonas</taxon>
    </lineage>
</organism>
<keyword evidence="4" id="KW-0858">Xylan degradation</keyword>
<feature type="chain" id="PRO_5003503964" evidence="2">
    <location>
        <begin position="26"/>
        <end position="319"/>
    </location>
</feature>
<protein>
    <submittedName>
        <fullName evidence="4">Xylanase</fullName>
    </submittedName>
</protein>
<dbReference type="InterPro" id="IPR050300">
    <property type="entry name" value="GDXG_lipolytic_enzyme"/>
</dbReference>
<dbReference type="AlphaFoldDB" id="G7TCU8"/>
<dbReference type="InterPro" id="IPR049492">
    <property type="entry name" value="BD-FAE-like_dom"/>
</dbReference>
<evidence type="ECO:0000313" key="4">
    <source>
        <dbReference type="EMBL" id="AEQ97465.1"/>
    </source>
</evidence>
<dbReference type="PANTHER" id="PTHR48081:SF6">
    <property type="entry name" value="PEPTIDASE S9 PROLYL OLIGOPEPTIDASE CATALYTIC DOMAIN-CONTAINING PROTEIN"/>
    <property type="match status" value="1"/>
</dbReference>
<feature type="signal peptide" evidence="2">
    <location>
        <begin position="1"/>
        <end position="25"/>
    </location>
</feature>